<dbReference type="PANTHER" id="PTHR40699:SF1">
    <property type="entry name" value="UPF0179 PROTEIN MJ1627"/>
    <property type="match status" value="1"/>
</dbReference>
<dbReference type="RefSeq" id="WP_048194921.1">
    <property type="nucleotide sequence ID" value="NZ_CAAGSM010000001.1"/>
</dbReference>
<proteinExistence type="inferred from homology"/>
<organism evidence="3 4">
    <name type="scientific">Methanococcoides methylutens</name>
    <dbReference type="NCBI Taxonomy" id="2226"/>
    <lineage>
        <taxon>Archaea</taxon>
        <taxon>Methanobacteriati</taxon>
        <taxon>Methanobacteriota</taxon>
        <taxon>Stenosarchaea group</taxon>
        <taxon>Methanomicrobia</taxon>
        <taxon>Methanosarcinales</taxon>
        <taxon>Methanosarcinaceae</taxon>
        <taxon>Methanococcoides</taxon>
    </lineage>
</organism>
<protein>
    <recommendedName>
        <fullName evidence="2">UPF0179 protein LI82_08655</fullName>
    </recommendedName>
</protein>
<dbReference type="EMBL" id="JRHO01000014">
    <property type="protein sequence ID" value="KGK97829.1"/>
    <property type="molecule type" value="Genomic_DNA"/>
</dbReference>
<dbReference type="HAMAP" id="MF_00498">
    <property type="entry name" value="UPF0179"/>
    <property type="match status" value="1"/>
</dbReference>
<dbReference type="Pfam" id="PF03684">
    <property type="entry name" value="UPF0179"/>
    <property type="match status" value="1"/>
</dbReference>
<reference evidence="3 4" key="1">
    <citation type="submission" date="2014-09" db="EMBL/GenBank/DDBJ databases">
        <title>Draft genome sequence of an obligately methylotrophic methanogen, Methanococcoides methylutens, isolated from marine sediment.</title>
        <authorList>
            <person name="Guan Y."/>
            <person name="Ngugi D.K."/>
            <person name="Blom J."/>
            <person name="Ali S."/>
            <person name="Ferry J.G."/>
            <person name="Stingl U."/>
        </authorList>
    </citation>
    <scope>NUCLEOTIDE SEQUENCE [LARGE SCALE GENOMIC DNA]</scope>
    <source>
        <strain evidence="3 4">DSM 2657</strain>
    </source>
</reference>
<evidence type="ECO:0000256" key="1">
    <source>
        <dbReference type="ARBA" id="ARBA00010824"/>
    </source>
</evidence>
<evidence type="ECO:0000313" key="4">
    <source>
        <dbReference type="Proteomes" id="UP000029859"/>
    </source>
</evidence>
<evidence type="ECO:0000256" key="2">
    <source>
        <dbReference type="HAMAP-Rule" id="MF_00498"/>
    </source>
</evidence>
<comment type="similarity">
    <text evidence="1 2">Belongs to the UPF0179 family.</text>
</comment>
<dbReference type="OrthoDB" id="24613at2157"/>
<accession>A0A099SYS2</accession>
<comment type="caution">
    <text evidence="3">The sequence shown here is derived from an EMBL/GenBank/DDBJ whole genome shotgun (WGS) entry which is preliminary data.</text>
</comment>
<gene>
    <name evidence="3" type="ORF">LI82_08655</name>
</gene>
<dbReference type="Proteomes" id="UP000029859">
    <property type="component" value="Unassembled WGS sequence"/>
</dbReference>
<dbReference type="InterPro" id="IPR005369">
    <property type="entry name" value="UPF0179"/>
</dbReference>
<sequence>MEDMDTAITLIGTRLAKEGEEFFFEGEAPECEQCKLKNTCMGLEKGRKYRIVKVRNQTTHECFVHDTGALVVDVIKAPIIAAIDSKKAIKGATIRYQTPNCDGELDSETYDLCHPKGLRNGDKCSINKVMENVDIESEQSGSLKKVELLL</sequence>
<dbReference type="PANTHER" id="PTHR40699">
    <property type="entry name" value="UPF0179 PROTEIN MJ1627"/>
    <property type="match status" value="1"/>
</dbReference>
<dbReference type="AlphaFoldDB" id="A0A099SYS2"/>
<name>A0A099SYS2_METMT</name>
<keyword evidence="4" id="KW-1185">Reference proteome</keyword>
<dbReference type="PIRSF" id="PIRSF006595">
    <property type="entry name" value="UCP006595"/>
    <property type="match status" value="1"/>
</dbReference>
<evidence type="ECO:0000313" key="3">
    <source>
        <dbReference type="EMBL" id="KGK97829.1"/>
    </source>
</evidence>